<organism evidence="3 4">
    <name type="scientific">Diatrype stigma</name>
    <dbReference type="NCBI Taxonomy" id="117547"/>
    <lineage>
        <taxon>Eukaryota</taxon>
        <taxon>Fungi</taxon>
        <taxon>Dikarya</taxon>
        <taxon>Ascomycota</taxon>
        <taxon>Pezizomycotina</taxon>
        <taxon>Sordariomycetes</taxon>
        <taxon>Xylariomycetidae</taxon>
        <taxon>Xylariales</taxon>
        <taxon>Diatrypaceae</taxon>
        <taxon>Diatrype</taxon>
    </lineage>
</organism>
<keyword evidence="4" id="KW-1185">Reference proteome</keyword>
<feature type="compositionally biased region" description="Basic and acidic residues" evidence="1">
    <location>
        <begin position="82"/>
        <end position="104"/>
    </location>
</feature>
<comment type="caution">
    <text evidence="3">The sequence shown here is derived from an EMBL/GenBank/DDBJ whole genome shotgun (WGS) entry which is preliminary data.</text>
</comment>
<dbReference type="Proteomes" id="UP001320420">
    <property type="component" value="Unassembled WGS sequence"/>
</dbReference>
<name>A0AAN9ULR7_9PEZI</name>
<dbReference type="InterPro" id="IPR029071">
    <property type="entry name" value="Ubiquitin-like_domsf"/>
</dbReference>
<dbReference type="SUPFAM" id="SSF54236">
    <property type="entry name" value="Ubiquitin-like"/>
    <property type="match status" value="1"/>
</dbReference>
<dbReference type="EMBL" id="JAKJXP020000078">
    <property type="protein sequence ID" value="KAK7749142.1"/>
    <property type="molecule type" value="Genomic_DNA"/>
</dbReference>
<evidence type="ECO:0000313" key="3">
    <source>
        <dbReference type="EMBL" id="KAK7749142.1"/>
    </source>
</evidence>
<evidence type="ECO:0000313" key="4">
    <source>
        <dbReference type="Proteomes" id="UP001320420"/>
    </source>
</evidence>
<proteinExistence type="predicted"/>
<sequence length="279" mass="29806">MAETAGPSAGGDQGPKEEQLSIHQPAGDVEMEDLSSIQPKPANPDGPPASPSLSPSSPQRNDAELPAAAIPSPALGALSNSGEHEGQSKAEDKAEDDPSGKAQDKAPATITTTAATTTAENADLTIEPAATAADADSSDAAASDISVEIMLLLTTGARHPFRIDEKYLTKRNVTVTGKTEEGKTDPSSITVYTLKELILRDWRKEWDQPPREPSAIRLIHFGRMLEDRMPLNHYQFSNTSRNVVHMTVKPQDIIDEEEAAKKVKESSHHGGRSGCCVIL</sequence>
<feature type="compositionally biased region" description="Pro residues" evidence="1">
    <location>
        <begin position="41"/>
        <end position="50"/>
    </location>
</feature>
<evidence type="ECO:0000259" key="2">
    <source>
        <dbReference type="PROSITE" id="PS50053"/>
    </source>
</evidence>
<accession>A0AAN9ULR7</accession>
<gene>
    <name evidence="3" type="ORF">SLS62_008430</name>
</gene>
<dbReference type="AlphaFoldDB" id="A0AAN9ULR7"/>
<feature type="compositionally biased region" description="Low complexity" evidence="1">
    <location>
        <begin position="106"/>
        <end position="119"/>
    </location>
</feature>
<dbReference type="PANTHER" id="PTHR13169:SF0">
    <property type="entry name" value="UBIQUITIN-LIKE PROTEIN 3"/>
    <property type="match status" value="1"/>
</dbReference>
<dbReference type="PANTHER" id="PTHR13169">
    <property type="entry name" value="UBIQUITIN-LIKE PROTEIN 3 HCG-1 PROTEIN"/>
    <property type="match status" value="1"/>
</dbReference>
<dbReference type="PROSITE" id="PS50053">
    <property type="entry name" value="UBIQUITIN_2"/>
    <property type="match status" value="1"/>
</dbReference>
<dbReference type="Gene3D" id="3.10.20.90">
    <property type="entry name" value="Phosphatidylinositol 3-kinase Catalytic Subunit, Chain A, domain 1"/>
    <property type="match status" value="1"/>
</dbReference>
<dbReference type="InterPro" id="IPR040015">
    <property type="entry name" value="UBL3-like"/>
</dbReference>
<dbReference type="InterPro" id="IPR000626">
    <property type="entry name" value="Ubiquitin-like_dom"/>
</dbReference>
<dbReference type="Pfam" id="PF13881">
    <property type="entry name" value="Rad60-SLD_2"/>
    <property type="match status" value="1"/>
</dbReference>
<protein>
    <recommendedName>
        <fullName evidence="2">Ubiquitin-like domain-containing protein</fullName>
    </recommendedName>
</protein>
<feature type="region of interest" description="Disordered" evidence="1">
    <location>
        <begin position="1"/>
        <end position="122"/>
    </location>
</feature>
<evidence type="ECO:0000256" key="1">
    <source>
        <dbReference type="SAM" id="MobiDB-lite"/>
    </source>
</evidence>
<feature type="domain" description="Ubiquitin-like" evidence="2">
    <location>
        <begin position="190"/>
        <end position="240"/>
    </location>
</feature>
<dbReference type="InterPro" id="IPR039540">
    <property type="entry name" value="UBL3-like_ubiquitin_dom"/>
</dbReference>
<reference evidence="3 4" key="1">
    <citation type="submission" date="2024-02" db="EMBL/GenBank/DDBJ databases">
        <title>De novo assembly and annotation of 12 fungi associated with fruit tree decline syndrome in Ontario, Canada.</title>
        <authorList>
            <person name="Sulman M."/>
            <person name="Ellouze W."/>
            <person name="Ilyukhin E."/>
        </authorList>
    </citation>
    <scope>NUCLEOTIDE SEQUENCE [LARGE SCALE GENOMIC DNA]</scope>
    <source>
        <strain evidence="3 4">M11/M66-122</strain>
    </source>
</reference>